<evidence type="ECO:0000256" key="1">
    <source>
        <dbReference type="SAM" id="SignalP"/>
    </source>
</evidence>
<keyword evidence="1" id="KW-0732">Signal</keyword>
<dbReference type="AlphaFoldDB" id="A0AA50QD26"/>
<gene>
    <name evidence="2" type="ORF">PU634_05080</name>
</gene>
<feature type="chain" id="PRO_5041464005" evidence="1">
    <location>
        <begin position="20"/>
        <end position="119"/>
    </location>
</feature>
<dbReference type="EMBL" id="CP118224">
    <property type="protein sequence ID" value="WMC11741.1"/>
    <property type="molecule type" value="Genomic_DNA"/>
</dbReference>
<dbReference type="Proteomes" id="UP001223802">
    <property type="component" value="Chromosome"/>
</dbReference>
<proteinExistence type="predicted"/>
<accession>A0AA50QD26</accession>
<feature type="signal peptide" evidence="1">
    <location>
        <begin position="1"/>
        <end position="19"/>
    </location>
</feature>
<dbReference type="RefSeq" id="WP_306762976.1">
    <property type="nucleotide sequence ID" value="NZ_CP118224.1"/>
</dbReference>
<organism evidence="2 3">
    <name type="scientific">Oceanimonas pelagia</name>
    <dbReference type="NCBI Taxonomy" id="3028314"/>
    <lineage>
        <taxon>Bacteria</taxon>
        <taxon>Pseudomonadati</taxon>
        <taxon>Pseudomonadota</taxon>
        <taxon>Gammaproteobacteria</taxon>
        <taxon>Aeromonadales</taxon>
        <taxon>Aeromonadaceae</taxon>
        <taxon>Oceanimonas</taxon>
    </lineage>
</organism>
<name>A0AA50QD26_9GAMM</name>
<evidence type="ECO:0000313" key="2">
    <source>
        <dbReference type="EMBL" id="WMC11741.1"/>
    </source>
</evidence>
<dbReference type="KEGG" id="ope:PU634_05080"/>
<sequence length="119" mass="12658">MKKLLMAALLGLVALPAQALNVVHGKAFDEWVSGVYSDRSALGPAFIERDGDTAYFVQGGNLIPFEINDVTIVSPIQIKAVMTNQLGGVYSLNRVGGTLEIFTPQRSDHAPSACQEPAG</sequence>
<protein>
    <submittedName>
        <fullName evidence="2">Uncharacterized protein</fullName>
    </submittedName>
</protein>
<keyword evidence="3" id="KW-1185">Reference proteome</keyword>
<reference evidence="2 3" key="1">
    <citation type="submission" date="2023-02" db="EMBL/GenBank/DDBJ databases">
        <title>Complete genome sequence of a novel bacterium Oceanimonas sp. NTOU-MSR1 isolated from marine coast sediment.</title>
        <authorList>
            <person name="Yang H.-T."/>
            <person name="Chen Y.-L."/>
            <person name="Ho Y.-N."/>
        </authorList>
    </citation>
    <scope>NUCLEOTIDE SEQUENCE [LARGE SCALE GENOMIC DNA]</scope>
    <source>
        <strain evidence="2 3">NTOU-MSR1</strain>
    </source>
</reference>
<evidence type="ECO:0000313" key="3">
    <source>
        <dbReference type="Proteomes" id="UP001223802"/>
    </source>
</evidence>